<protein>
    <submittedName>
        <fullName evidence="1">Uncharacterized protein</fullName>
    </submittedName>
</protein>
<organism evidence="1 2">
    <name type="scientific">Adineta steineri</name>
    <dbReference type="NCBI Taxonomy" id="433720"/>
    <lineage>
        <taxon>Eukaryota</taxon>
        <taxon>Metazoa</taxon>
        <taxon>Spiralia</taxon>
        <taxon>Gnathifera</taxon>
        <taxon>Rotifera</taxon>
        <taxon>Eurotatoria</taxon>
        <taxon>Bdelloidea</taxon>
        <taxon>Adinetida</taxon>
        <taxon>Adinetidae</taxon>
        <taxon>Adineta</taxon>
    </lineage>
</organism>
<evidence type="ECO:0000313" key="1">
    <source>
        <dbReference type="EMBL" id="CAF4381785.1"/>
    </source>
</evidence>
<name>A0A820N341_9BILA</name>
<feature type="non-terminal residue" evidence="1">
    <location>
        <position position="24"/>
    </location>
</feature>
<dbReference type="Proteomes" id="UP000663868">
    <property type="component" value="Unassembled WGS sequence"/>
</dbReference>
<dbReference type="AlphaFoldDB" id="A0A820N341"/>
<accession>A0A820N341</accession>
<dbReference type="EMBL" id="CAJOBB010022100">
    <property type="protein sequence ID" value="CAF4381785.1"/>
    <property type="molecule type" value="Genomic_DNA"/>
</dbReference>
<sequence length="24" mass="2679">MACWLQQPTSNKDLCDAIDAVMKP</sequence>
<gene>
    <name evidence="1" type="ORF">KXQ929_LOCUS49953</name>
</gene>
<reference evidence="1" key="1">
    <citation type="submission" date="2021-02" db="EMBL/GenBank/DDBJ databases">
        <authorList>
            <person name="Nowell W R."/>
        </authorList>
    </citation>
    <scope>NUCLEOTIDE SEQUENCE</scope>
</reference>
<comment type="caution">
    <text evidence="1">The sequence shown here is derived from an EMBL/GenBank/DDBJ whole genome shotgun (WGS) entry which is preliminary data.</text>
</comment>
<evidence type="ECO:0000313" key="2">
    <source>
        <dbReference type="Proteomes" id="UP000663868"/>
    </source>
</evidence>
<proteinExistence type="predicted"/>